<proteinExistence type="predicted"/>
<dbReference type="Proteomes" id="UP000449678">
    <property type="component" value="Unassembled WGS sequence"/>
</dbReference>
<keyword evidence="2" id="KW-1185">Reference proteome</keyword>
<accession>A0ABW9VBN7</accession>
<evidence type="ECO:0000313" key="1">
    <source>
        <dbReference type="EMBL" id="MYM37049.1"/>
    </source>
</evidence>
<evidence type="ECO:0000313" key="2">
    <source>
        <dbReference type="Proteomes" id="UP000449678"/>
    </source>
</evidence>
<dbReference type="InterPro" id="IPR011050">
    <property type="entry name" value="Pectin_lyase_fold/virulence"/>
</dbReference>
<dbReference type="RefSeq" id="WP_160992399.1">
    <property type="nucleotide sequence ID" value="NZ_WWCO01000022.1"/>
</dbReference>
<protein>
    <recommendedName>
        <fullName evidence="3">Pectate lyase superfamily protein domain-containing protein</fullName>
    </recommendedName>
</protein>
<gene>
    <name evidence="1" type="ORF">GTP38_22235</name>
</gene>
<dbReference type="Gene3D" id="2.160.20.10">
    <property type="entry name" value="Single-stranded right-handed beta-helix, Pectin lyase-like"/>
    <property type="match status" value="1"/>
</dbReference>
<organism evidence="1 2">
    <name type="scientific">Duganella lactea</name>
    <dbReference type="NCBI Taxonomy" id="2692173"/>
    <lineage>
        <taxon>Bacteria</taxon>
        <taxon>Pseudomonadati</taxon>
        <taxon>Pseudomonadota</taxon>
        <taxon>Betaproteobacteria</taxon>
        <taxon>Burkholderiales</taxon>
        <taxon>Oxalobacteraceae</taxon>
        <taxon>Telluria group</taxon>
        <taxon>Duganella</taxon>
    </lineage>
</organism>
<name>A0ABW9VBN7_9BURK</name>
<reference evidence="1 2" key="1">
    <citation type="submission" date="2019-12" db="EMBL/GenBank/DDBJ databases">
        <title>Novel species isolated from a subtropical stream in China.</title>
        <authorList>
            <person name="Lu H."/>
        </authorList>
    </citation>
    <scope>NUCLEOTIDE SEQUENCE [LARGE SCALE GENOMIC DNA]</scope>
    <source>
        <strain evidence="1 2">FT94W</strain>
    </source>
</reference>
<comment type="caution">
    <text evidence="1">The sequence shown here is derived from an EMBL/GenBank/DDBJ whole genome shotgun (WGS) entry which is preliminary data.</text>
</comment>
<dbReference type="EMBL" id="WWCO01000022">
    <property type="protein sequence ID" value="MYM37049.1"/>
    <property type="molecule type" value="Genomic_DNA"/>
</dbReference>
<sequence>MLVSENRTSPNIVTPESLGAYGDGLQDDTAWLQQAITESYGKTLYLSGQYLISAGLDFTAWTGAVDGTGSIVCQSGVTIQNVLDFTNAKNVRWNGINLDMGQSATTLYADPRTNNGFYLSDARSCRFSNFDILNVRIGGPIYINGTSSVTPLDSHGSKSIFVSHVRCIAYPYSTVDFGAMIYVRSDFFTGDGGGLYFSASNACKVSDYTLDQTVAYKRTTSDIFFSDCHFENFDRFGYYNVKDVHVTNTECKNFYTRGHTMSPSVERVTIDGGTVSGNAAQITLNYACYDIIAANLVTEGQNAPVGQRMSLRCGYGSQRIRFSNISGLGNDVSLLQVEACADVTFDSISLSNTPSANALAGVTVTSGPVGNSTSFITRDIKFSNCTFGANYGLKFEVNGTGTIAQRGVKLMNCHFNKTLELFLTSGGGTMPIKGEIEWVNTTASVPGSSQTLDPRSFSVYEGSNISLKMTDTYTATGATTYATFSTVYFPTTLSDGLGQDNNRIPAVQAYIKKSGGTYYQPLLYGIDWFIDGTLAAAGMINQIRIYTPGNVAAGDTIAITRVR</sequence>
<dbReference type="SUPFAM" id="SSF51126">
    <property type="entry name" value="Pectin lyase-like"/>
    <property type="match status" value="1"/>
</dbReference>
<dbReference type="InterPro" id="IPR012334">
    <property type="entry name" value="Pectin_lyas_fold"/>
</dbReference>
<evidence type="ECO:0008006" key="3">
    <source>
        <dbReference type="Google" id="ProtNLM"/>
    </source>
</evidence>